<dbReference type="Pfam" id="PF21155">
    <property type="entry name" value="VpsT-like_REC"/>
    <property type="match status" value="1"/>
</dbReference>
<name>L8J5N1_9GAMM</name>
<dbReference type="EMBL" id="AMZO01000038">
    <property type="protein sequence ID" value="ELR63518.1"/>
    <property type="molecule type" value="Genomic_DNA"/>
</dbReference>
<evidence type="ECO:0000313" key="6">
    <source>
        <dbReference type="Proteomes" id="UP000011134"/>
    </source>
</evidence>
<keyword evidence="6" id="KW-1185">Reference proteome</keyword>
<keyword evidence="2" id="KW-0238">DNA-binding</keyword>
<dbReference type="SMART" id="SM00421">
    <property type="entry name" value="HTH_LUXR"/>
    <property type="match status" value="1"/>
</dbReference>
<evidence type="ECO:0000256" key="1">
    <source>
        <dbReference type="ARBA" id="ARBA00023015"/>
    </source>
</evidence>
<dbReference type="GO" id="GO:0006355">
    <property type="term" value="P:regulation of DNA-templated transcription"/>
    <property type="evidence" value="ECO:0007669"/>
    <property type="project" value="InterPro"/>
</dbReference>
<proteinExistence type="predicted"/>
<dbReference type="Proteomes" id="UP000011134">
    <property type="component" value="Unassembled WGS sequence"/>
</dbReference>
<evidence type="ECO:0000256" key="2">
    <source>
        <dbReference type="ARBA" id="ARBA00023125"/>
    </source>
</evidence>
<dbReference type="FunFam" id="1.10.10.10:FF:000153">
    <property type="entry name" value="LuxR family transcriptional regulator"/>
    <property type="match status" value="1"/>
</dbReference>
<evidence type="ECO:0000256" key="3">
    <source>
        <dbReference type="ARBA" id="ARBA00023163"/>
    </source>
</evidence>
<protein>
    <submittedName>
        <fullName evidence="5">Transcriptional regulator CsgD for 2nd curli operon</fullName>
    </submittedName>
</protein>
<dbReference type="InterPro" id="IPR016032">
    <property type="entry name" value="Sig_transdc_resp-reg_C-effctor"/>
</dbReference>
<dbReference type="PRINTS" id="PR00038">
    <property type="entry name" value="HTHLUXR"/>
</dbReference>
<sequence length="220" mass="24872">MSGIKCNELIFICDSSLQSSFFRGFLEKSVGITIKNVTIDGLEQLKFGSKQPVLFIMDYSHIDDKSLDSFVKYVVDNHITSYQVMINTPISFDAAMVSKWPNIVGLFYVGDGLDVVSKGMQKIISGELWLSRPLTQEIIALYRKSNSLTVQPTVKLTTREKEILQLLVMGASNNEIAESLFVSENTVKTHLYNVFKKINVKNRMQAFMWAKNNQTNSLPL</sequence>
<dbReference type="Gene3D" id="3.40.50.2300">
    <property type="match status" value="1"/>
</dbReference>
<dbReference type="CDD" id="cd06170">
    <property type="entry name" value="LuxR_C_like"/>
    <property type="match status" value="1"/>
</dbReference>
<dbReference type="PROSITE" id="PS50043">
    <property type="entry name" value="HTH_LUXR_2"/>
    <property type="match status" value="1"/>
</dbReference>
<keyword evidence="3" id="KW-0804">Transcription</keyword>
<accession>L8J5N1</accession>
<dbReference type="Gene3D" id="1.10.10.10">
    <property type="entry name" value="Winged helix-like DNA-binding domain superfamily/Winged helix DNA-binding domain"/>
    <property type="match status" value="1"/>
</dbReference>
<evidence type="ECO:0000259" key="4">
    <source>
        <dbReference type="PROSITE" id="PS50043"/>
    </source>
</evidence>
<dbReference type="SUPFAM" id="SSF46894">
    <property type="entry name" value="C-terminal effector domain of the bipartite response regulators"/>
    <property type="match status" value="1"/>
</dbReference>
<gene>
    <name evidence="5" type="ORF">C942_03534</name>
</gene>
<dbReference type="InterPro" id="IPR036388">
    <property type="entry name" value="WH-like_DNA-bd_sf"/>
</dbReference>
<dbReference type="GO" id="GO:0003677">
    <property type="term" value="F:DNA binding"/>
    <property type="evidence" value="ECO:0007669"/>
    <property type="project" value="UniProtKB-KW"/>
</dbReference>
<comment type="caution">
    <text evidence="5">The sequence shown here is derived from an EMBL/GenBank/DDBJ whole genome shotgun (WGS) entry which is preliminary data.</text>
</comment>
<reference evidence="5 6" key="1">
    <citation type="submission" date="2012-12" db="EMBL/GenBank/DDBJ databases">
        <title>Genome Assembly of Photobacterium sp. AK15.</title>
        <authorList>
            <person name="Khatri I."/>
            <person name="Vaidya B."/>
            <person name="Srinivas T.N.R."/>
            <person name="Subramanian S."/>
            <person name="Pinnaka A."/>
        </authorList>
    </citation>
    <scope>NUCLEOTIDE SEQUENCE [LARGE SCALE GENOMIC DNA]</scope>
    <source>
        <strain evidence="5 6">AK15</strain>
    </source>
</reference>
<keyword evidence="1" id="KW-0805">Transcription regulation</keyword>
<dbReference type="PROSITE" id="PS00622">
    <property type="entry name" value="HTH_LUXR_1"/>
    <property type="match status" value="1"/>
</dbReference>
<organism evidence="5 6">
    <name type="scientific">Photobacterium marinum</name>
    <dbReference type="NCBI Taxonomy" id="1056511"/>
    <lineage>
        <taxon>Bacteria</taxon>
        <taxon>Pseudomonadati</taxon>
        <taxon>Pseudomonadota</taxon>
        <taxon>Gammaproteobacteria</taxon>
        <taxon>Vibrionales</taxon>
        <taxon>Vibrionaceae</taxon>
        <taxon>Photobacterium</taxon>
    </lineage>
</organism>
<dbReference type="InterPro" id="IPR049151">
    <property type="entry name" value="CsgD-like_REC"/>
</dbReference>
<dbReference type="PANTHER" id="PTHR44688">
    <property type="entry name" value="DNA-BINDING TRANSCRIPTIONAL ACTIVATOR DEVR_DOSR"/>
    <property type="match status" value="1"/>
</dbReference>
<dbReference type="PANTHER" id="PTHR44688:SF16">
    <property type="entry name" value="DNA-BINDING TRANSCRIPTIONAL ACTIVATOR DEVR_DOSR"/>
    <property type="match status" value="1"/>
</dbReference>
<feature type="domain" description="HTH luxR-type" evidence="4">
    <location>
        <begin position="149"/>
        <end position="214"/>
    </location>
</feature>
<dbReference type="Pfam" id="PF00196">
    <property type="entry name" value="GerE"/>
    <property type="match status" value="1"/>
</dbReference>
<dbReference type="InterPro" id="IPR000792">
    <property type="entry name" value="Tscrpt_reg_LuxR_C"/>
</dbReference>
<evidence type="ECO:0000313" key="5">
    <source>
        <dbReference type="EMBL" id="ELR63518.1"/>
    </source>
</evidence>
<dbReference type="PATRIC" id="fig|1056511.3.peg.4458"/>
<dbReference type="AlphaFoldDB" id="L8J5N1"/>